<feature type="non-terminal residue" evidence="2">
    <location>
        <position position="1"/>
    </location>
</feature>
<name>A0AAV1QBI3_SCOSC</name>
<keyword evidence="3" id="KW-1185">Reference proteome</keyword>
<organism evidence="2 3">
    <name type="scientific">Scomber scombrus</name>
    <name type="common">Atlantic mackerel</name>
    <name type="synonym">Scomber vernalis</name>
    <dbReference type="NCBI Taxonomy" id="13677"/>
    <lineage>
        <taxon>Eukaryota</taxon>
        <taxon>Metazoa</taxon>
        <taxon>Chordata</taxon>
        <taxon>Craniata</taxon>
        <taxon>Vertebrata</taxon>
        <taxon>Euteleostomi</taxon>
        <taxon>Actinopterygii</taxon>
        <taxon>Neopterygii</taxon>
        <taxon>Teleostei</taxon>
        <taxon>Neoteleostei</taxon>
        <taxon>Acanthomorphata</taxon>
        <taxon>Pelagiaria</taxon>
        <taxon>Scombriformes</taxon>
        <taxon>Scombridae</taxon>
        <taxon>Scomber</taxon>
    </lineage>
</organism>
<evidence type="ECO:0000313" key="2">
    <source>
        <dbReference type="EMBL" id="CAK6981817.1"/>
    </source>
</evidence>
<gene>
    <name evidence="2" type="ORF">FSCOSCO3_A016625</name>
</gene>
<evidence type="ECO:0000256" key="1">
    <source>
        <dbReference type="SAM" id="MobiDB-lite"/>
    </source>
</evidence>
<evidence type="ECO:0000313" key="3">
    <source>
        <dbReference type="Proteomes" id="UP001314229"/>
    </source>
</evidence>
<reference evidence="2 3" key="1">
    <citation type="submission" date="2024-01" db="EMBL/GenBank/DDBJ databases">
        <authorList>
            <person name="Alioto T."/>
            <person name="Alioto T."/>
            <person name="Gomez Garrido J."/>
        </authorList>
    </citation>
    <scope>NUCLEOTIDE SEQUENCE [LARGE SCALE GENOMIC DNA]</scope>
</reference>
<dbReference type="AlphaFoldDB" id="A0AAV1QBI3"/>
<proteinExistence type="predicted"/>
<dbReference type="Proteomes" id="UP001314229">
    <property type="component" value="Unassembled WGS sequence"/>
</dbReference>
<sequence>DEIGRAGRYTKVDQWRASYCVGLDLSTDASVGDCPSSFVPPPCSSSSSPRTSLQLLSPGS</sequence>
<feature type="region of interest" description="Disordered" evidence="1">
    <location>
        <begin position="38"/>
        <end position="60"/>
    </location>
</feature>
<feature type="compositionally biased region" description="Low complexity" evidence="1">
    <location>
        <begin position="44"/>
        <end position="60"/>
    </location>
</feature>
<accession>A0AAV1QBI3</accession>
<protein>
    <submittedName>
        <fullName evidence="2">Uncharacterized protein</fullName>
    </submittedName>
</protein>
<comment type="caution">
    <text evidence="2">The sequence shown here is derived from an EMBL/GenBank/DDBJ whole genome shotgun (WGS) entry which is preliminary data.</text>
</comment>
<dbReference type="EMBL" id="CAWUFR010000898">
    <property type="protein sequence ID" value="CAK6981817.1"/>
    <property type="molecule type" value="Genomic_DNA"/>
</dbReference>